<dbReference type="Pfam" id="PF13606">
    <property type="entry name" value="Ank_3"/>
    <property type="match status" value="1"/>
</dbReference>
<evidence type="ECO:0000256" key="1">
    <source>
        <dbReference type="ARBA" id="ARBA00022737"/>
    </source>
</evidence>
<feature type="repeat" description="ANK" evidence="3">
    <location>
        <begin position="1166"/>
        <end position="1198"/>
    </location>
</feature>
<evidence type="ECO:0000256" key="3">
    <source>
        <dbReference type="PROSITE-ProRule" id="PRU00023"/>
    </source>
</evidence>
<dbReference type="PROSITE" id="PS50297">
    <property type="entry name" value="ANK_REP_REGION"/>
    <property type="match status" value="18"/>
</dbReference>
<feature type="region of interest" description="Disordered" evidence="4">
    <location>
        <begin position="136"/>
        <end position="167"/>
    </location>
</feature>
<dbReference type="Gene3D" id="1.25.40.20">
    <property type="entry name" value="Ankyrin repeat-containing domain"/>
    <property type="match status" value="12"/>
</dbReference>
<dbReference type="InterPro" id="IPR050889">
    <property type="entry name" value="Dendritic_Spine_Reg/Scaffold"/>
</dbReference>
<dbReference type="InterPro" id="IPR002110">
    <property type="entry name" value="Ankyrin_rpt"/>
</dbReference>
<feature type="repeat" description="ANK" evidence="3">
    <location>
        <begin position="405"/>
        <end position="437"/>
    </location>
</feature>
<dbReference type="PANTHER" id="PTHR24166:SF48">
    <property type="entry name" value="PROTEIN VAPYRIN"/>
    <property type="match status" value="1"/>
</dbReference>
<keyword evidence="1" id="KW-0677">Repeat</keyword>
<evidence type="ECO:0000313" key="6">
    <source>
        <dbReference type="Proteomes" id="UP000479190"/>
    </source>
</evidence>
<dbReference type="PROSITE" id="PS50088">
    <property type="entry name" value="ANK_REPEAT"/>
    <property type="match status" value="19"/>
</dbReference>
<feature type="repeat" description="ANK" evidence="3">
    <location>
        <begin position="2130"/>
        <end position="2158"/>
    </location>
</feature>
<feature type="repeat" description="ANK" evidence="3">
    <location>
        <begin position="513"/>
        <end position="545"/>
    </location>
</feature>
<keyword evidence="6" id="KW-1185">Reference proteome</keyword>
<dbReference type="Proteomes" id="UP000479190">
    <property type="component" value="Unassembled WGS sequence"/>
</dbReference>
<name>A0A6H5HV30_9HYME</name>
<dbReference type="SMART" id="SM00248">
    <property type="entry name" value="ANK"/>
    <property type="match status" value="37"/>
</dbReference>
<feature type="compositionally biased region" description="Basic and acidic residues" evidence="4">
    <location>
        <begin position="143"/>
        <end position="155"/>
    </location>
</feature>
<evidence type="ECO:0000256" key="2">
    <source>
        <dbReference type="ARBA" id="ARBA00023043"/>
    </source>
</evidence>
<sequence>MSHNFSLTSDALPHTHTHDHRRTTHSHTFISTVYTLPLPRAFLRSLAGLASRDRPTSARRYFPLDWAESRDYASTRVLSSLRHVLVLLVEGNSPRFFSTALYTLESERLARLSAAAASSKSAKSARRHLHSMHKLHSFITPRGAERGSEGKDDRPRPRRMLVRDRNKRAARPAACFRGVYISGGTVRSSSSALSLGRAAFFGIPEKIRGLEARVAQRERKASKIKCSSSSSSSGVGVGTRARKGGKREHRIEKIARMVEQQKRRAVILHCSAQRRRRRRRRAVKSAALRATRSVKVYSRRWCSSARGGPRIAVYIHEHLICFCPCDAHIGWAAHLYVLARAMRRFFKLKSPVIAGKRFVKLAIMHKRTRMCVHTLRMYNKCSRGTRQCTSSTIRSFEVNYIDDETGLTHLHVACEYGCDDVVEKFLNLGQNPNCFTPKILITPLYLALLNGHEKTAELLLRRGADPNVTTAAGATPLHVICRRDDDSDDLLKMFFKVTDDIQHKVQVDDQDKWGNRPLHLALLNNNQKVAESLLRRGVDLNSPNNKGSTPLDIIYKKNYDEDFIALFFKISDEIRKKVWVDVRDKLGNTLLHRALLDNDRKMVESLLRHGADSNDANSIGLSPVHLICLGDVVDDFLEFFFRINDEMQKMVRVDAQDVLGRTPLHLALEFNNKEAIKLLLKRGASPNIANEDGLTPLHLICNDCHDAHELAEIFFDTEVNQLVEVDARDKLGQTPLQVAVSRGHKNLARLLLTKGADPNIADDYGLTPWHSICSGEVDDDLVELFINGEIKQAMQLDARDKSGRSPLHYALLDNNKKAVEWLLRRGVDLNLADSRGLTPLHLISLEQVDDDIVEIFFKNNDMTKKMIEIDARDKLGNTPLHQALLADNKKVAVHLLKIGADPNLVDYKDSTPLHLICKRKYDDDLAEIFFEINDQKLQSIELDARDERYRTPLQLAVLNGLQKVAELLLRRGADSDLTSEGGKTPLHLVCTSDDDDDLTKILFKINDDIEQQVDARDRRGNAPLHLALGRGKDKKAESLLRRGADPCSADETGRTALHLISQWDEDRDAQLFVHITEHLRREGQIDARDRWGNTALHVALSNGINQKAAFLLMRGADPNAANADGFTPLHFIVAQYSLVEDYMVDELFKIAQDLNETVQIDAQDKMGNSPLHLALCNGDKKKAESLLRLGANPDLPNAKGLTPLHVICMRKYDDDLMEMFFKINDSIQQSVKIDAVDNLGQTPLRLAVSRGLKKVTESLLKHGANANLANARGETPMHIICKSDRFDNLAEMFLKACKEAKQPVELDARDSLGRTPLQWAVASLLPNTVNVLLDHGADLSNFVFPTEDHFAKHVPWYSEIQDFKLMYASALLAAVEHLEKRGHELDRSDALTIIKLFAEHGLFESSADLRKCWYFYEDLAMTAKKIIVHSSLSLYDLTRIRSEEVEQLFLYENYRDLVNEEYSHYYWSSFEGSIQARAADLCEKLSKGFFINKINGDNVVDQWGNTPLHMALSSKVNLIKAESLLRGGADPNAANAYGFTPLHLICQVNLGDGQFVEKFFKITEDLKKKVQVDVLDKHGNTPLHLALSIGKKKEAEWLLRKGANPDLANAEGLTPLHIICKRKDDGILKSEILKMFFKVNADLQQEVNVNAKDKCGRTALQLALARCHWDAGNLLLKAKADPNLTNEDRSTPLHIICKNDRDDWGAVLFLKTCQDLKLKVEMNVRDKSGRTPLQWAVASLLPKNVQALLENGANLSDFEFPHDYFGDYIPKYFGGDRMISHVKGALFVFFHLRQWQYQITRQDALTLVTFFSKNKLLMDQGYGENWFRHNYLWNEFKIIVSHLRPDETQDILERMEKLRPKSNHCRHRHHRIGVSVRFHAVVLDRKDDPKMNCSSSFSFLSRGRISAAFREKKRNRNEYFYLTFLLKETREYSVIFPKSSIFFSGNINFSVGGDAEYFQREDIIDFVALTGYRDEPDVDEDGKPVLRRTTPVHQAAQRDYLHVVKSLFKIYDRFDVNYIDEESGLTHFHVACMSHCNEVVEKFLELGQDPNLRVPRTGDSSMHLVSAQYNVEVIALLLEHGADPNLANEEGLTPLHVICRRSFDDHLVDLFFKMNDDAQRTIQVDARDKVGRTALHWAVANHKPHVADVLLDHEADLSSFVFPTASYFARKLVSGYNEGRYNYRLELAASLLDVTERIVKRGYELCRSDVQMIMETFARHKVFKKPSNLETRWYDHEEFEDARYIFMNSSLSLYDLIQLRPEEAARRVTYSDYFKFADWHLQDFPRRSSRACSAHLCEIMSRGFYQRWALDPFWELIRYRLPLECCEQILEKLTNED</sequence>
<feature type="repeat" description="ANK" evidence="3">
    <location>
        <begin position="1503"/>
        <end position="1536"/>
    </location>
</feature>
<feature type="repeat" description="ANK" evidence="3">
    <location>
        <begin position="731"/>
        <end position="763"/>
    </location>
</feature>
<dbReference type="SUPFAM" id="SSF48403">
    <property type="entry name" value="Ankyrin repeat"/>
    <property type="match status" value="5"/>
</dbReference>
<accession>A0A6H5HV30</accession>
<dbReference type="Pfam" id="PF12796">
    <property type="entry name" value="Ank_2"/>
    <property type="match status" value="9"/>
</dbReference>
<feature type="repeat" description="ANK" evidence="3">
    <location>
        <begin position="875"/>
        <end position="907"/>
    </location>
</feature>
<organism evidence="5 6">
    <name type="scientific">Trichogramma brassicae</name>
    <dbReference type="NCBI Taxonomy" id="86971"/>
    <lineage>
        <taxon>Eukaryota</taxon>
        <taxon>Metazoa</taxon>
        <taxon>Ecdysozoa</taxon>
        <taxon>Arthropoda</taxon>
        <taxon>Hexapoda</taxon>
        <taxon>Insecta</taxon>
        <taxon>Pterygota</taxon>
        <taxon>Neoptera</taxon>
        <taxon>Endopterygota</taxon>
        <taxon>Hymenoptera</taxon>
        <taxon>Apocrita</taxon>
        <taxon>Proctotrupomorpha</taxon>
        <taxon>Chalcidoidea</taxon>
        <taxon>Trichogrammatidae</taxon>
        <taxon>Trichogramma</taxon>
    </lineage>
</organism>
<proteinExistence type="predicted"/>
<gene>
    <name evidence="5" type="ORF">TBRA_LOCUS1465</name>
</gene>
<dbReference type="EMBL" id="CADCXV010000313">
    <property type="protein sequence ID" value="CAB0029428.1"/>
    <property type="molecule type" value="Genomic_DNA"/>
</dbReference>
<reference evidence="5 6" key="1">
    <citation type="submission" date="2020-02" db="EMBL/GenBank/DDBJ databases">
        <authorList>
            <person name="Ferguson B K."/>
        </authorList>
    </citation>
    <scope>NUCLEOTIDE SEQUENCE [LARGE SCALE GENOMIC DNA]</scope>
</reference>
<feature type="repeat" description="ANK" evidence="3">
    <location>
        <begin position="1578"/>
        <end position="1610"/>
    </location>
</feature>
<dbReference type="Pfam" id="PF00023">
    <property type="entry name" value="Ank"/>
    <property type="match status" value="2"/>
</dbReference>
<feature type="repeat" description="ANK" evidence="3">
    <location>
        <begin position="2057"/>
        <end position="2089"/>
    </location>
</feature>
<feature type="repeat" description="ANK" evidence="3">
    <location>
        <begin position="1312"/>
        <end position="1340"/>
    </location>
</feature>
<evidence type="ECO:0000256" key="4">
    <source>
        <dbReference type="SAM" id="MobiDB-lite"/>
    </source>
</evidence>
<dbReference type="OrthoDB" id="6593077at2759"/>
<protein>
    <submittedName>
        <fullName evidence="5">Uncharacterized protein</fullName>
    </submittedName>
</protein>
<keyword evidence="2 3" id="KW-0040">ANK repeat</keyword>
<dbReference type="PRINTS" id="PR01415">
    <property type="entry name" value="ANKYRIN"/>
</dbReference>
<feature type="repeat" description="ANK" evidence="3">
    <location>
        <begin position="659"/>
        <end position="691"/>
    </location>
</feature>
<feature type="region of interest" description="Disordered" evidence="4">
    <location>
        <begin position="1"/>
        <end position="23"/>
    </location>
</feature>
<feature type="non-terminal residue" evidence="5">
    <location>
        <position position="2337"/>
    </location>
</feature>
<feature type="repeat" description="ANK" evidence="3">
    <location>
        <begin position="802"/>
        <end position="834"/>
    </location>
</feature>
<feature type="repeat" description="ANK" evidence="3">
    <location>
        <begin position="586"/>
        <end position="618"/>
    </location>
</feature>
<feature type="region of interest" description="Disordered" evidence="4">
    <location>
        <begin position="219"/>
        <end position="247"/>
    </location>
</feature>
<feature type="repeat" description="ANK" evidence="3">
    <location>
        <begin position="948"/>
        <end position="980"/>
    </location>
</feature>
<evidence type="ECO:0000313" key="5">
    <source>
        <dbReference type="EMBL" id="CAB0029428.1"/>
    </source>
</evidence>
<feature type="repeat" description="ANK" evidence="3">
    <location>
        <begin position="1239"/>
        <end position="1271"/>
    </location>
</feature>
<dbReference type="PANTHER" id="PTHR24166">
    <property type="entry name" value="ROLLING PEBBLES, ISOFORM B"/>
    <property type="match status" value="1"/>
</dbReference>
<dbReference type="InterPro" id="IPR036770">
    <property type="entry name" value="Ankyrin_rpt-contain_sf"/>
</dbReference>
<feature type="repeat" description="ANK" evidence="3">
    <location>
        <begin position="1728"/>
        <end position="1760"/>
    </location>
</feature>
<feature type="repeat" description="ANK" evidence="3">
    <location>
        <begin position="1019"/>
        <end position="1051"/>
    </location>
</feature>
<feature type="repeat" description="ANK" evidence="3">
    <location>
        <begin position="442"/>
        <end position="471"/>
    </location>
</feature>
<feature type="compositionally biased region" description="Basic residues" evidence="4">
    <location>
        <begin position="156"/>
        <end position="167"/>
    </location>
</feature>
<feature type="repeat" description="ANK" evidence="3">
    <location>
        <begin position="1091"/>
        <end position="1123"/>
    </location>
</feature>